<sequence>MSLKSTLVANQEPSPEEDTGLQHDPMTTTLEQDNQVANLRFLTNERTPGPSAILPPLNPSTQIPWDVTSDKLLLIMLIGKPQLRDSNPDTL</sequence>
<evidence type="ECO:0000313" key="1">
    <source>
        <dbReference type="EMBL" id="KAJ9086313.1"/>
    </source>
</evidence>
<accession>A0ACC2UHJ1</accession>
<gene>
    <name evidence="1" type="ORF">DSO57_1005303</name>
</gene>
<organism evidence="1 2">
    <name type="scientific">Entomophthora muscae</name>
    <dbReference type="NCBI Taxonomy" id="34485"/>
    <lineage>
        <taxon>Eukaryota</taxon>
        <taxon>Fungi</taxon>
        <taxon>Fungi incertae sedis</taxon>
        <taxon>Zoopagomycota</taxon>
        <taxon>Entomophthoromycotina</taxon>
        <taxon>Entomophthoromycetes</taxon>
        <taxon>Entomophthorales</taxon>
        <taxon>Entomophthoraceae</taxon>
        <taxon>Entomophthora</taxon>
    </lineage>
</organism>
<dbReference type="Proteomes" id="UP001165960">
    <property type="component" value="Unassembled WGS sequence"/>
</dbReference>
<name>A0ACC2UHJ1_9FUNG</name>
<comment type="caution">
    <text evidence="1">The sequence shown here is derived from an EMBL/GenBank/DDBJ whole genome shotgun (WGS) entry which is preliminary data.</text>
</comment>
<reference evidence="1" key="1">
    <citation type="submission" date="2022-04" db="EMBL/GenBank/DDBJ databases">
        <title>Genome of the entomopathogenic fungus Entomophthora muscae.</title>
        <authorList>
            <person name="Elya C."/>
            <person name="Lovett B.R."/>
            <person name="Lee E."/>
            <person name="Macias A.M."/>
            <person name="Hajek A.E."/>
            <person name="De Bivort B.L."/>
            <person name="Kasson M.T."/>
            <person name="De Fine Licht H.H."/>
            <person name="Stajich J.E."/>
        </authorList>
    </citation>
    <scope>NUCLEOTIDE SEQUENCE</scope>
    <source>
        <strain evidence="1">Berkeley</strain>
    </source>
</reference>
<dbReference type="EMBL" id="QTSX02000724">
    <property type="protein sequence ID" value="KAJ9086313.1"/>
    <property type="molecule type" value="Genomic_DNA"/>
</dbReference>
<proteinExistence type="predicted"/>
<protein>
    <submittedName>
        <fullName evidence="1">Uncharacterized protein</fullName>
    </submittedName>
</protein>
<keyword evidence="2" id="KW-1185">Reference proteome</keyword>
<evidence type="ECO:0000313" key="2">
    <source>
        <dbReference type="Proteomes" id="UP001165960"/>
    </source>
</evidence>